<dbReference type="Proteomes" id="UP001057402">
    <property type="component" value="Chromosome 5"/>
</dbReference>
<keyword evidence="2" id="KW-1185">Reference proteome</keyword>
<gene>
    <name evidence="1" type="ORF">MLD38_019179</name>
</gene>
<name>A0ACB9QZ96_9MYRT</name>
<organism evidence="1 2">
    <name type="scientific">Melastoma candidum</name>
    <dbReference type="NCBI Taxonomy" id="119954"/>
    <lineage>
        <taxon>Eukaryota</taxon>
        <taxon>Viridiplantae</taxon>
        <taxon>Streptophyta</taxon>
        <taxon>Embryophyta</taxon>
        <taxon>Tracheophyta</taxon>
        <taxon>Spermatophyta</taxon>
        <taxon>Magnoliopsida</taxon>
        <taxon>eudicotyledons</taxon>
        <taxon>Gunneridae</taxon>
        <taxon>Pentapetalae</taxon>
        <taxon>rosids</taxon>
        <taxon>malvids</taxon>
        <taxon>Myrtales</taxon>
        <taxon>Melastomataceae</taxon>
        <taxon>Melastomatoideae</taxon>
        <taxon>Melastomateae</taxon>
        <taxon>Melastoma</taxon>
    </lineage>
</organism>
<sequence length="509" mass="57146">MAATADHCPIKTVVILVQENRSFDHMLGWMKSLNPKIDGVDGSQSNPVSTSNSNSLLLKYGDSATYVDPDPDHSFQAIFEQVYGVPWTEDSSSLRPNMKGFVQNAEKKQAGLGKVVMEGFAPDKVPVYAELAKEFAVCDRWFASIPASTQPNRLYVHSATSHGATGNNTEQLIEGFPQKTVFESMEEAGHTFGIYYAYPPSTLFYRNLRKPKYLKHFHEYYLHFKRHAKEGKLPNYVVIEQRYFELRGVPGNDDHPSHDVSEGQRFVKEVYEMLRASPQWNEILFVIIYDEHGGFYDHVPTPAEGVPSPDGIVGPEPYKFGFDRLGVRVPAILISPWIERGTVLHEPSGPYSTSQFEHSSIPATVKKIFNLPSFLTKRDEWAGTFDVVLNLSREGPRTDCPVELPEPAKLREDEEPKEHSKLNDFQEQLVQMAATLIGDHKKESYPDKLVENMTVVQAVKYAEDALKAFHEQCRQSEENGNGSHGAEASGSKPKSFVQGVLSCLVCDNN</sequence>
<reference evidence="2" key="1">
    <citation type="journal article" date="2023" name="Front. Plant Sci.">
        <title>Chromosomal-level genome assembly of Melastoma candidum provides insights into trichome evolution.</title>
        <authorList>
            <person name="Zhong Y."/>
            <person name="Wu W."/>
            <person name="Sun C."/>
            <person name="Zou P."/>
            <person name="Liu Y."/>
            <person name="Dai S."/>
            <person name="Zhou R."/>
        </authorList>
    </citation>
    <scope>NUCLEOTIDE SEQUENCE [LARGE SCALE GENOMIC DNA]</scope>
</reference>
<accession>A0ACB9QZ96</accession>
<protein>
    <submittedName>
        <fullName evidence="1">Uncharacterized protein</fullName>
    </submittedName>
</protein>
<evidence type="ECO:0000313" key="2">
    <source>
        <dbReference type="Proteomes" id="UP001057402"/>
    </source>
</evidence>
<evidence type="ECO:0000313" key="1">
    <source>
        <dbReference type="EMBL" id="KAI4370881.1"/>
    </source>
</evidence>
<comment type="caution">
    <text evidence="1">The sequence shown here is derived from an EMBL/GenBank/DDBJ whole genome shotgun (WGS) entry which is preliminary data.</text>
</comment>
<dbReference type="EMBL" id="CM042884">
    <property type="protein sequence ID" value="KAI4370881.1"/>
    <property type="molecule type" value="Genomic_DNA"/>
</dbReference>
<proteinExistence type="predicted"/>